<dbReference type="SUPFAM" id="SSF63829">
    <property type="entry name" value="Calcium-dependent phosphotriesterase"/>
    <property type="match status" value="1"/>
</dbReference>
<accession>A0AAD9VYJ3</accession>
<name>A0AAD9VYJ3_PHOAM</name>
<proteinExistence type="predicted"/>
<evidence type="ECO:0000259" key="2">
    <source>
        <dbReference type="PROSITE" id="PS51747"/>
    </source>
</evidence>
<dbReference type="InterPro" id="IPR016193">
    <property type="entry name" value="Cytidine_deaminase-like"/>
</dbReference>
<feature type="domain" description="CMP/dCMP-type deaminase" evidence="2">
    <location>
        <begin position="411"/>
        <end position="521"/>
    </location>
</feature>
<dbReference type="Pfam" id="PF08450">
    <property type="entry name" value="SGL"/>
    <property type="match status" value="1"/>
</dbReference>
<dbReference type="PROSITE" id="PS51747">
    <property type="entry name" value="CYT_DCMP_DEAMINASES_2"/>
    <property type="match status" value="1"/>
</dbReference>
<reference evidence="3" key="1">
    <citation type="submission" date="2023-06" db="EMBL/GenBank/DDBJ databases">
        <authorList>
            <person name="Noh H."/>
        </authorList>
    </citation>
    <scope>NUCLEOTIDE SEQUENCE</scope>
    <source>
        <strain evidence="3">DUCC20226</strain>
    </source>
</reference>
<dbReference type="Gene3D" id="2.120.10.30">
    <property type="entry name" value="TolB, C-terminal domain"/>
    <property type="match status" value="1"/>
</dbReference>
<feature type="signal peptide" evidence="1">
    <location>
        <begin position="1"/>
        <end position="17"/>
    </location>
</feature>
<organism evidence="3 4">
    <name type="scientific">Phomopsis amygdali</name>
    <name type="common">Fusicoccum amygdali</name>
    <dbReference type="NCBI Taxonomy" id="1214568"/>
    <lineage>
        <taxon>Eukaryota</taxon>
        <taxon>Fungi</taxon>
        <taxon>Dikarya</taxon>
        <taxon>Ascomycota</taxon>
        <taxon>Pezizomycotina</taxon>
        <taxon>Sordariomycetes</taxon>
        <taxon>Sordariomycetidae</taxon>
        <taxon>Diaporthales</taxon>
        <taxon>Diaporthaceae</taxon>
        <taxon>Diaporthe</taxon>
    </lineage>
</organism>
<dbReference type="InterPro" id="IPR013658">
    <property type="entry name" value="SGL"/>
</dbReference>
<dbReference type="InterPro" id="IPR011042">
    <property type="entry name" value="6-blade_b-propeller_TolB-like"/>
</dbReference>
<dbReference type="SUPFAM" id="SSF53927">
    <property type="entry name" value="Cytidine deaminase-like"/>
    <property type="match status" value="1"/>
</dbReference>
<evidence type="ECO:0000256" key="1">
    <source>
        <dbReference type="SAM" id="SignalP"/>
    </source>
</evidence>
<protein>
    <recommendedName>
        <fullName evidence="2">CMP/dCMP-type deaminase domain-containing protein</fullName>
    </recommendedName>
</protein>
<dbReference type="PANTHER" id="PTHR47064:SF2">
    <property type="entry name" value="SMP-30_GLUCONOLACTONASE_LRE-LIKE REGION DOMAIN-CONTAINING PROTEIN-RELATED"/>
    <property type="match status" value="1"/>
</dbReference>
<dbReference type="GO" id="GO:0003824">
    <property type="term" value="F:catalytic activity"/>
    <property type="evidence" value="ECO:0007669"/>
    <property type="project" value="InterPro"/>
</dbReference>
<feature type="chain" id="PRO_5042249083" description="CMP/dCMP-type deaminase domain-containing protein" evidence="1">
    <location>
        <begin position="18"/>
        <end position="578"/>
    </location>
</feature>
<dbReference type="InterPro" id="IPR052988">
    <property type="entry name" value="Oryzine_lactonohydrolase"/>
</dbReference>
<dbReference type="Gene3D" id="3.40.140.10">
    <property type="entry name" value="Cytidine Deaminase, domain 2"/>
    <property type="match status" value="1"/>
</dbReference>
<comment type="caution">
    <text evidence="3">The sequence shown here is derived from an EMBL/GenBank/DDBJ whole genome shotgun (WGS) entry which is preliminary data.</text>
</comment>
<dbReference type="PANTHER" id="PTHR47064">
    <property type="entry name" value="PUTATIVE (AFU_ORTHOLOGUE AFUA_1G08990)-RELATED"/>
    <property type="match status" value="1"/>
</dbReference>
<dbReference type="AlphaFoldDB" id="A0AAD9VYJ3"/>
<dbReference type="InterPro" id="IPR002125">
    <property type="entry name" value="CMP_dCMP_dom"/>
</dbReference>
<dbReference type="EMBL" id="JAUJFL010000007">
    <property type="protein sequence ID" value="KAK2599900.1"/>
    <property type="molecule type" value="Genomic_DNA"/>
</dbReference>
<sequence>MCPKSLLLALNAGAAWAYYTSPVPAAFSSNITGATWAYVDYSDSAVAVIPATFNRSVFEAPFLSESSDDKQAAANSFLNKTDFIAYDERFFSIIGPEATVTHLQKLTTDNVHEAPCWNPTTRELLFTEWGHPSPQNGTHRWQYLLDVDDNELRNISTVPPTTNLHGCVFFKGSYFGVTDGASNETGTVIKIDPSTLEKTVILNNFYQQPFAGFNDLEIDRDGNFWITDSWSAWGRDLSPFTPPTLPSVYFVNGTNMRPRVSHITDGNTNGIAITPDGSTLYLPDSGASEHKPVARKNPYNKREISAFDVSATGGVLSNRRLLNNPISYFYDGIKVSGEGYIVAGAGDGVDFIDPVDGITLGSIRLGGGKNVAVNVALGEHELFVVGKGEIMGLTDDVAEEWFPPRNAPTQEQIDTNMAVALEVQHACMVQHNKPPFACILVAPDHKTVLLKQHNVSYIRHAESTLALSAADQFPPGYLWQCTMYTTWEPCAMCAGTTYWANIGRVIYAASVQQLMELTGPNNATNFTAEDSCVQILQGSQKYIETMGPVDGWSRRIMDDADWFWSKTKPRVEAAKNTV</sequence>
<dbReference type="Pfam" id="PF00383">
    <property type="entry name" value="dCMP_cyt_deam_1"/>
    <property type="match status" value="1"/>
</dbReference>
<dbReference type="GO" id="GO:0006139">
    <property type="term" value="P:nucleobase-containing compound metabolic process"/>
    <property type="evidence" value="ECO:0007669"/>
    <property type="project" value="UniProtKB-ARBA"/>
</dbReference>
<dbReference type="CDD" id="cd01285">
    <property type="entry name" value="nucleoside_deaminase"/>
    <property type="match status" value="1"/>
</dbReference>
<dbReference type="Proteomes" id="UP001265746">
    <property type="component" value="Unassembled WGS sequence"/>
</dbReference>
<evidence type="ECO:0000313" key="3">
    <source>
        <dbReference type="EMBL" id="KAK2599900.1"/>
    </source>
</evidence>
<keyword evidence="4" id="KW-1185">Reference proteome</keyword>
<gene>
    <name evidence="3" type="ORF">N8I77_011617</name>
</gene>
<evidence type="ECO:0000313" key="4">
    <source>
        <dbReference type="Proteomes" id="UP001265746"/>
    </source>
</evidence>
<keyword evidence="1" id="KW-0732">Signal</keyword>